<dbReference type="EMBL" id="QSKW01000002">
    <property type="protein sequence ID" value="RHE99947.1"/>
    <property type="molecule type" value="Genomic_DNA"/>
</dbReference>
<evidence type="ECO:0000313" key="4">
    <source>
        <dbReference type="Proteomes" id="UP000286271"/>
    </source>
</evidence>
<protein>
    <submittedName>
        <fullName evidence="1">Uncharacterized protein</fullName>
    </submittedName>
</protein>
<organism evidence="1 3">
    <name type="scientific">Roseburia inulinivorans</name>
    <dbReference type="NCBI Taxonomy" id="360807"/>
    <lineage>
        <taxon>Bacteria</taxon>
        <taxon>Bacillati</taxon>
        <taxon>Bacillota</taxon>
        <taxon>Clostridia</taxon>
        <taxon>Lachnospirales</taxon>
        <taxon>Lachnospiraceae</taxon>
        <taxon>Roseburia</taxon>
    </lineage>
</organism>
<gene>
    <name evidence="2" type="ORF">DW707_01675</name>
    <name evidence="1" type="ORF">ERS852392_01012</name>
</gene>
<reference evidence="1 3" key="1">
    <citation type="submission" date="2015-09" db="EMBL/GenBank/DDBJ databases">
        <authorList>
            <consortium name="Pathogen Informatics"/>
        </authorList>
    </citation>
    <scope>NUCLEOTIDE SEQUENCE [LARGE SCALE GENOMIC DNA]</scope>
    <source>
        <strain evidence="1 3">2789STDY5608835</strain>
    </source>
</reference>
<sequence length="141" mass="15748">MERIQFYPPEILKRVMLQDAKINGISISQLTVDILMEHYGLAVATENKKALSEIIDEVIDEVKTFVKDHPAGTTFDLLTASETFKNIHMVADGKPSTNRATVGKIFASKLGKDSFKNIVIVRTETGAIKRSPNRATLYRIL</sequence>
<dbReference type="EMBL" id="CYYR01000005">
    <property type="protein sequence ID" value="CUN66010.1"/>
    <property type="molecule type" value="Genomic_DNA"/>
</dbReference>
<dbReference type="RefSeq" id="WP_055301628.1">
    <property type="nucleotide sequence ID" value="NZ_CYYR01000005.1"/>
</dbReference>
<evidence type="ECO:0000313" key="2">
    <source>
        <dbReference type="EMBL" id="RHE99947.1"/>
    </source>
</evidence>
<name>A0A173YR07_9FIRM</name>
<dbReference type="AlphaFoldDB" id="A0A173YR07"/>
<proteinExistence type="predicted"/>
<dbReference type="Proteomes" id="UP000286271">
    <property type="component" value="Unassembled WGS sequence"/>
</dbReference>
<reference evidence="2 4" key="2">
    <citation type="submission" date="2018-08" db="EMBL/GenBank/DDBJ databases">
        <title>A genome reference for cultivated species of the human gut microbiota.</title>
        <authorList>
            <person name="Zou Y."/>
            <person name="Xue W."/>
            <person name="Luo G."/>
        </authorList>
    </citation>
    <scope>NUCLEOTIDE SEQUENCE [LARGE SCALE GENOMIC DNA]</scope>
    <source>
        <strain evidence="2 4">AM27-11</strain>
    </source>
</reference>
<evidence type="ECO:0000313" key="3">
    <source>
        <dbReference type="Proteomes" id="UP000095395"/>
    </source>
</evidence>
<accession>A0A173YR07</accession>
<dbReference type="Proteomes" id="UP000095395">
    <property type="component" value="Unassembled WGS sequence"/>
</dbReference>
<evidence type="ECO:0000313" key="1">
    <source>
        <dbReference type="EMBL" id="CUN66010.1"/>
    </source>
</evidence>